<sequence>MIKDLDNSLKKLLEAELMGVFSEEVTVVFDTPDDKFHPNQRTVDFFLYDVRENLELRSNDWLVERQSNGIARKQPPLVRVDCSYLVTAWSGDVLSEHSLLGEVMKVLLRHPKLPESVLEGSLAGQEPLLPTSSLQPGRLQSLGEFWQALGGKPKASLNYTVTIGVDASKPVEAPLVTDAQFRLMHGSRES</sequence>
<gene>
    <name evidence="2" type="ORF">WA1_40925</name>
</gene>
<evidence type="ECO:0000313" key="3">
    <source>
        <dbReference type="Proteomes" id="UP000076925"/>
    </source>
</evidence>
<accession>A0A139WUI9</accession>
<reference evidence="2 3" key="1">
    <citation type="journal article" date="2013" name="Genome Biol. Evol.">
        <title>Genomes of Stigonematalean cyanobacteria (subsection V) and the evolution of oxygenic photosynthesis from prokaryotes to plastids.</title>
        <authorList>
            <person name="Dagan T."/>
            <person name="Roettger M."/>
            <person name="Stucken K."/>
            <person name="Landan G."/>
            <person name="Koch R."/>
            <person name="Major P."/>
            <person name="Gould S.B."/>
            <person name="Goremykin V.V."/>
            <person name="Rippka R."/>
            <person name="Tandeau de Marsac N."/>
            <person name="Gugger M."/>
            <person name="Lockhart P.J."/>
            <person name="Allen J.F."/>
            <person name="Brune I."/>
            <person name="Maus I."/>
            <person name="Puhler A."/>
            <person name="Martin W.F."/>
        </authorList>
    </citation>
    <scope>NUCLEOTIDE SEQUENCE [LARGE SCALE GENOMIC DNA]</scope>
    <source>
        <strain evidence="2 3">PCC 7110</strain>
    </source>
</reference>
<dbReference type="OrthoDB" id="5514409at2"/>
<keyword evidence="3" id="KW-1185">Reference proteome</keyword>
<dbReference type="Proteomes" id="UP000076925">
    <property type="component" value="Unassembled WGS sequence"/>
</dbReference>
<dbReference type="AlphaFoldDB" id="A0A139WUI9"/>
<feature type="domain" description="Pvc16 N-terminal" evidence="1">
    <location>
        <begin position="5"/>
        <end position="176"/>
    </location>
</feature>
<comment type="caution">
    <text evidence="2">The sequence shown here is derived from an EMBL/GenBank/DDBJ whole genome shotgun (WGS) entry which is preliminary data.</text>
</comment>
<dbReference type="InterPro" id="IPR025351">
    <property type="entry name" value="Pvc16_N"/>
</dbReference>
<dbReference type="RefSeq" id="WP_017742799.1">
    <property type="nucleotide sequence ID" value="NZ_KQ976354.1"/>
</dbReference>
<dbReference type="EMBL" id="ANNX02000047">
    <property type="protein sequence ID" value="KYC36106.1"/>
    <property type="molecule type" value="Genomic_DNA"/>
</dbReference>
<dbReference type="STRING" id="128403.WA1_40925"/>
<name>A0A139WUI9_9CYAN</name>
<proteinExistence type="predicted"/>
<organism evidence="2 3">
    <name type="scientific">Scytonema hofmannii PCC 7110</name>
    <dbReference type="NCBI Taxonomy" id="128403"/>
    <lineage>
        <taxon>Bacteria</taxon>
        <taxon>Bacillati</taxon>
        <taxon>Cyanobacteriota</taxon>
        <taxon>Cyanophyceae</taxon>
        <taxon>Nostocales</taxon>
        <taxon>Scytonemataceae</taxon>
        <taxon>Scytonema</taxon>
    </lineage>
</organism>
<evidence type="ECO:0000313" key="2">
    <source>
        <dbReference type="EMBL" id="KYC36106.1"/>
    </source>
</evidence>
<evidence type="ECO:0000259" key="1">
    <source>
        <dbReference type="Pfam" id="PF14065"/>
    </source>
</evidence>
<protein>
    <recommendedName>
        <fullName evidence="1">Pvc16 N-terminal domain-containing protein</fullName>
    </recommendedName>
</protein>
<dbReference type="Pfam" id="PF14065">
    <property type="entry name" value="Pvc16_N"/>
    <property type="match status" value="1"/>
</dbReference>